<dbReference type="EMBL" id="OV725081">
    <property type="protein sequence ID" value="CAH1402401.1"/>
    <property type="molecule type" value="Genomic_DNA"/>
</dbReference>
<protein>
    <submittedName>
        <fullName evidence="5">Uncharacterized protein</fullName>
    </submittedName>
</protein>
<evidence type="ECO:0000256" key="3">
    <source>
        <dbReference type="ARBA" id="ARBA00022737"/>
    </source>
</evidence>
<evidence type="ECO:0000256" key="2">
    <source>
        <dbReference type="ARBA" id="ARBA00022729"/>
    </source>
</evidence>
<dbReference type="GO" id="GO:0005615">
    <property type="term" value="C:extracellular space"/>
    <property type="evidence" value="ECO:0007669"/>
    <property type="project" value="TreeGrafter"/>
</dbReference>
<keyword evidence="3" id="KW-0677">Repeat</keyword>
<gene>
    <name evidence="5" type="ORF">NEZAVI_LOCUS11225</name>
</gene>
<dbReference type="Proteomes" id="UP001152798">
    <property type="component" value="Chromosome 5"/>
</dbReference>
<dbReference type="Pfam" id="PF13855">
    <property type="entry name" value="LRR_8"/>
    <property type="match status" value="2"/>
</dbReference>
<dbReference type="AlphaFoldDB" id="A0A9P0MT60"/>
<dbReference type="InterPro" id="IPR001611">
    <property type="entry name" value="Leu-rich_rpt"/>
</dbReference>
<evidence type="ECO:0000256" key="1">
    <source>
        <dbReference type="ARBA" id="ARBA00022614"/>
    </source>
</evidence>
<keyword evidence="2" id="KW-0732">Signal</keyword>
<dbReference type="InterPro" id="IPR032675">
    <property type="entry name" value="LRR_dom_sf"/>
</dbReference>
<evidence type="ECO:0000256" key="4">
    <source>
        <dbReference type="SAM" id="Phobius"/>
    </source>
</evidence>
<evidence type="ECO:0000313" key="5">
    <source>
        <dbReference type="EMBL" id="CAH1402401.1"/>
    </source>
</evidence>
<dbReference type="SUPFAM" id="SSF52058">
    <property type="entry name" value="L domain-like"/>
    <property type="match status" value="1"/>
</dbReference>
<sequence length="521" mass="60033">MTYTRRFYYQIILTCIFTGLLWCAELEKGCKRSVALKTNEFSQIECTHLPKMDLPPDVKSLIVQGDLRVIEKEALEISFMLHILNVSNCNLTFIQDRAFSKMNQLMILILTNNHIEYIEEDTLSNLKLLTELHIDGNNLKVIIPGSLKDTLNLQILNLQNNQLLEIPAELPKNLRILNVENNDIQYIDMESLNSMEFLEELKLGNNSIKNWPKHNLSMPSLRHLSLGSSVTSAEITGFSYPNLKYLYLSAKLMDNANFHGITIHEVDSLEQLVLENYSINDLQFLNQLKNLKILHFIRITYYGKDVTSLPSHLIKLNLETSPKIVNMLLNSKKMFHQLRVISLKNSNITTVDNNQADRLMKTVNSLDISQNPIRCSISEWSWLIEKTHINKSFLIDKDNVVCNTPLELKGKNLLTILNDFYSSEEQRKITFMSIMEEYVAVYGKEKRNILEDIDMNEQQNGSKSNIVYGILIALTLMGTLFLLIHLFHKKTNCTSGHGNITIEYSRNNERINIRRSSNCES</sequence>
<evidence type="ECO:0000313" key="6">
    <source>
        <dbReference type="Proteomes" id="UP001152798"/>
    </source>
</evidence>
<keyword evidence="1" id="KW-0433">Leucine-rich repeat</keyword>
<accession>A0A9P0MT60</accession>
<keyword evidence="4" id="KW-0812">Transmembrane</keyword>
<dbReference type="SMART" id="SM00369">
    <property type="entry name" value="LRR_TYP"/>
    <property type="match status" value="5"/>
</dbReference>
<organism evidence="5 6">
    <name type="scientific">Nezara viridula</name>
    <name type="common">Southern green stink bug</name>
    <name type="synonym">Cimex viridulus</name>
    <dbReference type="NCBI Taxonomy" id="85310"/>
    <lineage>
        <taxon>Eukaryota</taxon>
        <taxon>Metazoa</taxon>
        <taxon>Ecdysozoa</taxon>
        <taxon>Arthropoda</taxon>
        <taxon>Hexapoda</taxon>
        <taxon>Insecta</taxon>
        <taxon>Pterygota</taxon>
        <taxon>Neoptera</taxon>
        <taxon>Paraneoptera</taxon>
        <taxon>Hemiptera</taxon>
        <taxon>Heteroptera</taxon>
        <taxon>Panheteroptera</taxon>
        <taxon>Pentatomomorpha</taxon>
        <taxon>Pentatomoidea</taxon>
        <taxon>Pentatomidae</taxon>
        <taxon>Pentatominae</taxon>
        <taxon>Nezara</taxon>
    </lineage>
</organism>
<name>A0A9P0MT60_NEZVI</name>
<dbReference type="Pfam" id="PF00560">
    <property type="entry name" value="LRR_1"/>
    <property type="match status" value="1"/>
</dbReference>
<proteinExistence type="predicted"/>
<dbReference type="GO" id="GO:0031012">
    <property type="term" value="C:extracellular matrix"/>
    <property type="evidence" value="ECO:0007669"/>
    <property type="project" value="TreeGrafter"/>
</dbReference>
<dbReference type="PANTHER" id="PTHR24373">
    <property type="entry name" value="SLIT RELATED LEUCINE-RICH REPEAT NEURONAL PROTEIN"/>
    <property type="match status" value="1"/>
</dbReference>
<dbReference type="Gene3D" id="3.80.10.10">
    <property type="entry name" value="Ribonuclease Inhibitor"/>
    <property type="match status" value="2"/>
</dbReference>
<keyword evidence="4" id="KW-1133">Transmembrane helix</keyword>
<dbReference type="PANTHER" id="PTHR24373:SF370">
    <property type="entry name" value="FISH-LIPS, ISOFORM E"/>
    <property type="match status" value="1"/>
</dbReference>
<dbReference type="InterPro" id="IPR050328">
    <property type="entry name" value="Dev_Immune_Receptor"/>
</dbReference>
<keyword evidence="6" id="KW-1185">Reference proteome</keyword>
<dbReference type="InterPro" id="IPR003591">
    <property type="entry name" value="Leu-rich_rpt_typical-subtyp"/>
</dbReference>
<reference evidence="5" key="1">
    <citation type="submission" date="2022-01" db="EMBL/GenBank/DDBJ databases">
        <authorList>
            <person name="King R."/>
        </authorList>
    </citation>
    <scope>NUCLEOTIDE SEQUENCE</scope>
</reference>
<dbReference type="PROSITE" id="PS51450">
    <property type="entry name" value="LRR"/>
    <property type="match status" value="1"/>
</dbReference>
<feature type="transmembrane region" description="Helical" evidence="4">
    <location>
        <begin position="466"/>
        <end position="487"/>
    </location>
</feature>
<dbReference type="OrthoDB" id="6615901at2759"/>
<keyword evidence="4" id="KW-0472">Membrane</keyword>